<name>A0AAV0YRW5_VICFA</name>
<sequence>MAKKIKNMSKGEDVVNAQMVRMEDIVIGGKASKSISTTKETKTTKDFTRPQAKVKINPSYVPLEVVHLIVIHPKKDEGKTYKPIEPSNISASKDVHVVLKHNVVTNKIVNEEDDNINQTTETLNTCEDPLSENIFDKILNGETSSNKLMHETFVEVDPNVICKNVSHDINKNRCEVVVDDESSTERCQSSY</sequence>
<evidence type="ECO:0000313" key="1">
    <source>
        <dbReference type="EMBL" id="CAI8588865.1"/>
    </source>
</evidence>
<organism evidence="1 2">
    <name type="scientific">Vicia faba</name>
    <name type="common">Broad bean</name>
    <name type="synonym">Faba vulgaris</name>
    <dbReference type="NCBI Taxonomy" id="3906"/>
    <lineage>
        <taxon>Eukaryota</taxon>
        <taxon>Viridiplantae</taxon>
        <taxon>Streptophyta</taxon>
        <taxon>Embryophyta</taxon>
        <taxon>Tracheophyta</taxon>
        <taxon>Spermatophyta</taxon>
        <taxon>Magnoliopsida</taxon>
        <taxon>eudicotyledons</taxon>
        <taxon>Gunneridae</taxon>
        <taxon>Pentapetalae</taxon>
        <taxon>rosids</taxon>
        <taxon>fabids</taxon>
        <taxon>Fabales</taxon>
        <taxon>Fabaceae</taxon>
        <taxon>Papilionoideae</taxon>
        <taxon>50 kb inversion clade</taxon>
        <taxon>NPAAA clade</taxon>
        <taxon>Hologalegina</taxon>
        <taxon>IRL clade</taxon>
        <taxon>Fabeae</taxon>
        <taxon>Vicia</taxon>
    </lineage>
</organism>
<accession>A0AAV0YRW5</accession>
<dbReference type="Proteomes" id="UP001157006">
    <property type="component" value="Chromosome 1L"/>
</dbReference>
<gene>
    <name evidence="1" type="ORF">VFH_I367760</name>
</gene>
<proteinExistence type="predicted"/>
<evidence type="ECO:0000313" key="2">
    <source>
        <dbReference type="Proteomes" id="UP001157006"/>
    </source>
</evidence>
<dbReference type="EMBL" id="OX451736">
    <property type="protein sequence ID" value="CAI8588865.1"/>
    <property type="molecule type" value="Genomic_DNA"/>
</dbReference>
<keyword evidence="2" id="KW-1185">Reference proteome</keyword>
<dbReference type="AlphaFoldDB" id="A0AAV0YRW5"/>
<reference evidence="1 2" key="1">
    <citation type="submission" date="2023-01" db="EMBL/GenBank/DDBJ databases">
        <authorList>
            <person name="Kreplak J."/>
        </authorList>
    </citation>
    <scope>NUCLEOTIDE SEQUENCE [LARGE SCALE GENOMIC DNA]</scope>
</reference>
<protein>
    <submittedName>
        <fullName evidence="1">Uncharacterized protein</fullName>
    </submittedName>
</protein>